<reference evidence="1" key="2">
    <citation type="journal article" date="2015" name="Data Brief">
        <title>Shoot transcriptome of the giant reed, Arundo donax.</title>
        <authorList>
            <person name="Barrero R.A."/>
            <person name="Guerrero F.D."/>
            <person name="Moolhuijzen P."/>
            <person name="Goolsby J.A."/>
            <person name="Tidwell J."/>
            <person name="Bellgard S.E."/>
            <person name="Bellgard M.I."/>
        </authorList>
    </citation>
    <scope>NUCLEOTIDE SEQUENCE</scope>
    <source>
        <tissue evidence="1">Shoot tissue taken approximately 20 cm above the soil surface</tissue>
    </source>
</reference>
<evidence type="ECO:0000313" key="1">
    <source>
        <dbReference type="EMBL" id="JAD33955.1"/>
    </source>
</evidence>
<sequence length="14" mass="1604">MCTVCYIVIFPIDS</sequence>
<dbReference type="EMBL" id="GBRH01263940">
    <property type="protein sequence ID" value="JAD33955.1"/>
    <property type="molecule type" value="Transcribed_RNA"/>
</dbReference>
<organism evidence="1">
    <name type="scientific">Arundo donax</name>
    <name type="common">Giant reed</name>
    <name type="synonym">Donax arundinaceus</name>
    <dbReference type="NCBI Taxonomy" id="35708"/>
    <lineage>
        <taxon>Eukaryota</taxon>
        <taxon>Viridiplantae</taxon>
        <taxon>Streptophyta</taxon>
        <taxon>Embryophyta</taxon>
        <taxon>Tracheophyta</taxon>
        <taxon>Spermatophyta</taxon>
        <taxon>Magnoliopsida</taxon>
        <taxon>Liliopsida</taxon>
        <taxon>Poales</taxon>
        <taxon>Poaceae</taxon>
        <taxon>PACMAD clade</taxon>
        <taxon>Arundinoideae</taxon>
        <taxon>Arundineae</taxon>
        <taxon>Arundo</taxon>
    </lineage>
</organism>
<name>A0A0A8ZB33_ARUDO</name>
<proteinExistence type="predicted"/>
<reference evidence="1" key="1">
    <citation type="submission" date="2014-09" db="EMBL/GenBank/DDBJ databases">
        <authorList>
            <person name="Magalhaes I.L.F."/>
            <person name="Oliveira U."/>
            <person name="Santos F.R."/>
            <person name="Vidigal T.H.D.A."/>
            <person name="Brescovit A.D."/>
            <person name="Santos A.J."/>
        </authorList>
    </citation>
    <scope>NUCLEOTIDE SEQUENCE</scope>
    <source>
        <tissue evidence="1">Shoot tissue taken approximately 20 cm above the soil surface</tissue>
    </source>
</reference>
<accession>A0A0A8ZB33</accession>
<protein>
    <submittedName>
        <fullName evidence="1">Uncharacterized protein</fullName>
    </submittedName>
</protein>